<evidence type="ECO:0000313" key="3">
    <source>
        <dbReference type="Proteomes" id="UP000292223"/>
    </source>
</evidence>
<name>A0A8B3RXH9_ENTFL</name>
<protein>
    <submittedName>
        <fullName evidence="2">Uncharacterized protein</fullName>
    </submittedName>
</protein>
<keyword evidence="1" id="KW-1133">Transmembrane helix</keyword>
<feature type="transmembrane region" description="Helical" evidence="1">
    <location>
        <begin position="82"/>
        <end position="106"/>
    </location>
</feature>
<dbReference type="EMBL" id="SEWT01000001">
    <property type="protein sequence ID" value="RYU36179.1"/>
    <property type="molecule type" value="Genomic_DNA"/>
</dbReference>
<sequence>MKFKTALQYRVIYQVRSLAIYFGFYALFGILFPLIGLLFSNDVNTVSSDAVIPCLVFMGILSFLGVNTDFKLFIQNGLSRWTIFLVNFVSNAILSLVGSLAVLVLIKVFSGNFISHFQLSMKLIDVYAQGDFFMSWLLFFILLMLSGSLGLLAGVFNDRIDGVKKLIVLLLLLMIPILLGTIAQLGGAPMRLRMLHVLQAMVGYQSTGFTVLPLLLTISCFVGINLGLAYLLNKHREIKRVNA</sequence>
<gene>
    <name evidence="2" type="ORF">EU507_02710</name>
</gene>
<proteinExistence type="predicted"/>
<organism evidence="2 3">
    <name type="scientific">Enterococcus faecalis</name>
    <name type="common">Streptococcus faecalis</name>
    <dbReference type="NCBI Taxonomy" id="1351"/>
    <lineage>
        <taxon>Bacteria</taxon>
        <taxon>Bacillati</taxon>
        <taxon>Bacillota</taxon>
        <taxon>Bacilli</taxon>
        <taxon>Lactobacillales</taxon>
        <taxon>Enterococcaceae</taxon>
        <taxon>Enterococcus</taxon>
    </lineage>
</organism>
<evidence type="ECO:0000256" key="1">
    <source>
        <dbReference type="SAM" id="Phobius"/>
    </source>
</evidence>
<feature type="transmembrane region" description="Helical" evidence="1">
    <location>
        <begin position="207"/>
        <end position="232"/>
    </location>
</feature>
<evidence type="ECO:0000313" key="2">
    <source>
        <dbReference type="EMBL" id="RYU36179.1"/>
    </source>
</evidence>
<dbReference type="Proteomes" id="UP000292223">
    <property type="component" value="Unassembled WGS sequence"/>
</dbReference>
<accession>A0A8B3RXH9</accession>
<reference evidence="2 3" key="1">
    <citation type="submission" date="2019-02" db="EMBL/GenBank/DDBJ databases">
        <title>From farm to fork: dissemination of Tn554::fexA-optrA in linezolid-resistant Enterococcus faecalis clones from chicken feces and meat in Tunisia.</title>
        <authorList>
            <person name="Tedim A.P."/>
            <person name="Elghaieb H."/>
            <person name="Abbassi M.S."/>
            <person name="Novais C."/>
            <person name="Hassen A."/>
            <person name="Peixe L."/>
            <person name="Freitas A.R."/>
        </authorList>
    </citation>
    <scope>NUCLEOTIDE SEQUENCE [LARGE SCALE GENOMIC DNA]</scope>
    <source>
        <strain evidence="2 3">728T</strain>
    </source>
</reference>
<keyword evidence="1" id="KW-0472">Membrane</keyword>
<keyword evidence="1" id="KW-0812">Transmembrane</keyword>
<feature type="transmembrane region" description="Helical" evidence="1">
    <location>
        <begin position="166"/>
        <end position="187"/>
    </location>
</feature>
<feature type="transmembrane region" description="Helical" evidence="1">
    <location>
        <begin position="133"/>
        <end position="154"/>
    </location>
</feature>
<feature type="transmembrane region" description="Helical" evidence="1">
    <location>
        <begin position="50"/>
        <end position="70"/>
    </location>
</feature>
<dbReference type="AlphaFoldDB" id="A0A8B3RXH9"/>
<feature type="transmembrane region" description="Helical" evidence="1">
    <location>
        <begin position="20"/>
        <end position="38"/>
    </location>
</feature>
<dbReference type="RefSeq" id="WP_002366744.1">
    <property type="nucleotide sequence ID" value="NZ_AP027136.1"/>
</dbReference>
<comment type="caution">
    <text evidence="2">The sequence shown here is derived from an EMBL/GenBank/DDBJ whole genome shotgun (WGS) entry which is preliminary data.</text>
</comment>